<evidence type="ECO:0000313" key="1">
    <source>
        <dbReference type="EMBL" id="NDO79039.1"/>
    </source>
</evidence>
<dbReference type="Proteomes" id="UP000471026">
    <property type="component" value="Unassembled WGS sequence"/>
</dbReference>
<protein>
    <submittedName>
        <fullName evidence="1">Type I-E CRISPR-associated protein Cas6/Cse3/CasE</fullName>
    </submittedName>
</protein>
<dbReference type="SUPFAM" id="SSF117987">
    <property type="entry name" value="CRISPR-associated protein"/>
    <property type="match status" value="2"/>
</dbReference>
<comment type="caution">
    <text evidence="1">The sequence shown here is derived from an EMBL/GenBank/DDBJ whole genome shotgun (WGS) entry which is preliminary data.</text>
</comment>
<gene>
    <name evidence="1" type="primary">cas6e</name>
    <name evidence="1" type="ORF">GKZ75_12630</name>
</gene>
<organism evidence="1 2">
    <name type="scientific">Kocuria marina subsp. indica</name>
    <dbReference type="NCBI Taxonomy" id="1049583"/>
    <lineage>
        <taxon>Bacteria</taxon>
        <taxon>Bacillati</taxon>
        <taxon>Actinomycetota</taxon>
        <taxon>Actinomycetes</taxon>
        <taxon>Micrococcales</taxon>
        <taxon>Micrococcaceae</taxon>
        <taxon>Kocuria</taxon>
    </lineage>
</organism>
<reference evidence="1 2" key="1">
    <citation type="submission" date="2019-11" db="EMBL/GenBank/DDBJ databases">
        <title>Draft genome sequence of Kocuria indica DP-K7, a methyl red degrading Actinobacterium.</title>
        <authorList>
            <person name="Kumaran S."/>
            <person name="Tischler D."/>
            <person name="Ngo A.C.R."/>
            <person name="Schultes F."/>
        </authorList>
    </citation>
    <scope>NUCLEOTIDE SEQUENCE [LARGE SCALE GENOMIC DNA]</scope>
    <source>
        <strain evidence="1 2">DP-K7</strain>
    </source>
</reference>
<dbReference type="NCBIfam" id="TIGR01907">
    <property type="entry name" value="casE_Cse3"/>
    <property type="match status" value="1"/>
</dbReference>
<dbReference type="InterPro" id="IPR010179">
    <property type="entry name" value="CRISPR-assoc_prot_Cse3"/>
</dbReference>
<dbReference type="SMART" id="SM01101">
    <property type="entry name" value="CRISPR_assoc"/>
    <property type="match status" value="1"/>
</dbReference>
<sequence>MFFTRIELNPQRRETKKLLANPRAMHGAVEACFPPSARSQTTGRNLWRVDADRHEVRLYIVSPSVPETEHLTENAGWRSAPAETAEYDRFLTAITKGQQFDFRVTVNPVKRQFVHGGRGKILPHVTEEQQLAWFTQRSERWGFKPCDHAVASPDGNTEKSLPALRVIGRGDRQFGKHDDSRPHTVTQRQVTVVGRLEVTDTALLRASLTAGMGRGKAYGCGLMTLARGR</sequence>
<accession>A0A6N9R0M4</accession>
<dbReference type="AlphaFoldDB" id="A0A6N9R0M4"/>
<evidence type="ECO:0000313" key="2">
    <source>
        <dbReference type="Proteomes" id="UP000471026"/>
    </source>
</evidence>
<dbReference type="CDD" id="cd09727">
    <property type="entry name" value="Cas6_I-E"/>
    <property type="match status" value="1"/>
</dbReference>
<dbReference type="Gene3D" id="3.30.70.1200">
    <property type="entry name" value="Crispr-associated protein, domain 1"/>
    <property type="match status" value="1"/>
</dbReference>
<dbReference type="RefSeq" id="WP_162230329.1">
    <property type="nucleotide sequence ID" value="NZ_WMHZ01000025.1"/>
</dbReference>
<proteinExistence type="predicted"/>
<name>A0A6N9R0M4_9MICC</name>
<dbReference type="EMBL" id="WMHZ01000025">
    <property type="protein sequence ID" value="NDO79039.1"/>
    <property type="molecule type" value="Genomic_DNA"/>
</dbReference>
<dbReference type="Pfam" id="PF08798">
    <property type="entry name" value="CRISPR_assoc"/>
    <property type="match status" value="1"/>
</dbReference>
<dbReference type="Gene3D" id="3.30.70.1210">
    <property type="entry name" value="Crispr-associated protein, domain 2"/>
    <property type="match status" value="1"/>
</dbReference>